<keyword evidence="2" id="KW-1185">Reference proteome</keyword>
<sequence>MSSRRTLVELLASGLTERSLLSAAVPEAVWESALTDHPGLTGRQAARLIAAEGAAVRKGEITEHFVSEGREGVLRSGEIEGEPVDHLLLATYDAQGRLTGLKSFLNRMYAFTLVRDQVRRSLPDLPVEVWNVPELSPDTGEFHAKPSHDYSPSLRFHSPVLRRSVSPEPMSRKLLGHASSVYGDRQWSDLALNRGDQRMALFAGDIKGRPIEIAAVLRFDTDGLADIKACSRPWAASLAVYSRIKARVGDELGPAYFWDEQPDYTSYR</sequence>
<gene>
    <name evidence="1" type="ORF">HA039_00890</name>
</gene>
<dbReference type="RefSeq" id="WP_167022268.1">
    <property type="nucleotide sequence ID" value="NZ_CP050177.1"/>
</dbReference>
<dbReference type="KEGG" id="slia:HA039_00890"/>
<dbReference type="Proteomes" id="UP000501179">
    <property type="component" value="Chromosome"/>
</dbReference>
<protein>
    <submittedName>
        <fullName evidence="1">Uncharacterized protein</fullName>
    </submittedName>
</protein>
<organism evidence="1 2">
    <name type="scientific">Streptomyces liangshanensis</name>
    <dbReference type="NCBI Taxonomy" id="2717324"/>
    <lineage>
        <taxon>Bacteria</taxon>
        <taxon>Bacillati</taxon>
        <taxon>Actinomycetota</taxon>
        <taxon>Actinomycetes</taxon>
        <taxon>Kitasatosporales</taxon>
        <taxon>Streptomycetaceae</taxon>
        <taxon>Streptomyces</taxon>
    </lineage>
</organism>
<proteinExistence type="predicted"/>
<reference evidence="1 2" key="1">
    <citation type="submission" date="2020-03" db="EMBL/GenBank/DDBJ databases">
        <title>A novel species.</title>
        <authorList>
            <person name="Gao J."/>
        </authorList>
    </citation>
    <scope>NUCLEOTIDE SEQUENCE [LARGE SCALE GENOMIC DNA]</scope>
    <source>
        <strain evidence="1 2">QMT-12</strain>
    </source>
</reference>
<name>A0A6G9GS57_9ACTN</name>
<dbReference type="EMBL" id="CP050177">
    <property type="protein sequence ID" value="QIQ01040.1"/>
    <property type="molecule type" value="Genomic_DNA"/>
</dbReference>
<evidence type="ECO:0000313" key="1">
    <source>
        <dbReference type="EMBL" id="QIQ01040.1"/>
    </source>
</evidence>
<dbReference type="AlphaFoldDB" id="A0A6G9GS57"/>
<accession>A0A6G9GS57</accession>
<evidence type="ECO:0000313" key="2">
    <source>
        <dbReference type="Proteomes" id="UP000501179"/>
    </source>
</evidence>
<dbReference type="Gene3D" id="3.10.450.50">
    <property type="match status" value="1"/>
</dbReference>